<dbReference type="PROSITE" id="PS51898">
    <property type="entry name" value="TYR_RECOMBINASE"/>
    <property type="match status" value="1"/>
</dbReference>
<dbReference type="Gene3D" id="1.10.150.130">
    <property type="match status" value="1"/>
</dbReference>
<keyword evidence="6" id="KW-1185">Reference proteome</keyword>
<gene>
    <name evidence="5" type="ORF">ACERK3_04630</name>
</gene>
<evidence type="ECO:0000256" key="2">
    <source>
        <dbReference type="ARBA" id="ARBA00023125"/>
    </source>
</evidence>
<evidence type="ECO:0000313" key="6">
    <source>
        <dbReference type="Proteomes" id="UP001575105"/>
    </source>
</evidence>
<protein>
    <submittedName>
        <fullName evidence="5">Tyrosine-type recombinase/integrase</fullName>
    </submittedName>
</protein>
<organism evidence="5 6">
    <name type="scientific">Natronomicrosphaera hydrolytica</name>
    <dbReference type="NCBI Taxonomy" id="3242702"/>
    <lineage>
        <taxon>Bacteria</taxon>
        <taxon>Pseudomonadati</taxon>
        <taxon>Planctomycetota</taxon>
        <taxon>Phycisphaerae</taxon>
        <taxon>Phycisphaerales</taxon>
        <taxon>Phycisphaeraceae</taxon>
        <taxon>Natronomicrosphaera</taxon>
    </lineage>
</organism>
<dbReference type="PANTHER" id="PTHR30349">
    <property type="entry name" value="PHAGE INTEGRASE-RELATED"/>
    <property type="match status" value="1"/>
</dbReference>
<sequence>MARPRKPYRTSWGEFINGLRQHGSAKRWIICETGETFTEPDERRAIAHFKRWQSKQAGHLATLTTPVKGKHARQQARQGLDDDADLVRHWDGSTSLVRDVPEAELWLWMRQQLLTRPEHAATMTGIPEVARLADLPQRGPSPKLVDVGTLYEKSDAGKDHKRAMAKWWRSFTDFTHGHEVKTLRALTPQLCAEYADSIKAGKDSPKYIKHRFNGIKTMLNFALKRGENPDDCRHAIDCCKVMEAPKHKGRRKPQPISREDFHKLLAASADNPKLKASILAMLNLCMYPGEALALNWEDLDLTKGTVVTERPKTDIVRIGVLWQRTIEALEAIKPSSAKGAIFLSNWGNRWHINSHNWNIRQLRSKAGVNDKVKTEHLRDGAYTAAIESGCDLTQAKLLGGHATGISDHYAQRRPTMVADACKAIEKAYFD</sequence>
<evidence type="ECO:0000313" key="5">
    <source>
        <dbReference type="EMBL" id="MFA9477577.1"/>
    </source>
</evidence>
<keyword evidence="2" id="KW-0238">DNA-binding</keyword>
<evidence type="ECO:0000259" key="4">
    <source>
        <dbReference type="PROSITE" id="PS51898"/>
    </source>
</evidence>
<feature type="domain" description="Tyr recombinase" evidence="4">
    <location>
        <begin position="251"/>
        <end position="422"/>
    </location>
</feature>
<dbReference type="EMBL" id="JBGUBD010000002">
    <property type="protein sequence ID" value="MFA9477577.1"/>
    <property type="molecule type" value="Genomic_DNA"/>
</dbReference>
<proteinExistence type="inferred from homology"/>
<dbReference type="RefSeq" id="WP_425344498.1">
    <property type="nucleotide sequence ID" value="NZ_JBGUBD010000002.1"/>
</dbReference>
<evidence type="ECO:0000256" key="3">
    <source>
        <dbReference type="ARBA" id="ARBA00023172"/>
    </source>
</evidence>
<comment type="caution">
    <text evidence="5">The sequence shown here is derived from an EMBL/GenBank/DDBJ whole genome shotgun (WGS) entry which is preliminary data.</text>
</comment>
<name>A0ABV4U2K6_9BACT</name>
<dbReference type="Pfam" id="PF00589">
    <property type="entry name" value="Phage_integrase"/>
    <property type="match status" value="1"/>
</dbReference>
<keyword evidence="3" id="KW-0233">DNA recombination</keyword>
<dbReference type="Gene3D" id="1.10.443.10">
    <property type="entry name" value="Intergrase catalytic core"/>
    <property type="match status" value="1"/>
</dbReference>
<dbReference type="InterPro" id="IPR013762">
    <property type="entry name" value="Integrase-like_cat_sf"/>
</dbReference>
<dbReference type="InterPro" id="IPR050090">
    <property type="entry name" value="Tyrosine_recombinase_XerCD"/>
</dbReference>
<evidence type="ECO:0000256" key="1">
    <source>
        <dbReference type="ARBA" id="ARBA00008857"/>
    </source>
</evidence>
<reference evidence="5 6" key="1">
    <citation type="submission" date="2024-08" db="EMBL/GenBank/DDBJ databases">
        <title>Whole-genome sequencing of halo(alkali)philic microorganisms from hypersaline lakes.</title>
        <authorList>
            <person name="Sorokin D.Y."/>
            <person name="Merkel A.Y."/>
            <person name="Messina E."/>
            <person name="Yakimov M."/>
        </authorList>
    </citation>
    <scope>NUCLEOTIDE SEQUENCE [LARGE SCALE GENOMIC DNA]</scope>
    <source>
        <strain evidence="5 6">AB-hyl4</strain>
    </source>
</reference>
<dbReference type="PANTHER" id="PTHR30349:SF41">
    <property type="entry name" value="INTEGRASE_RECOMBINASE PROTEIN MJ0367-RELATED"/>
    <property type="match status" value="1"/>
</dbReference>
<dbReference type="InterPro" id="IPR011010">
    <property type="entry name" value="DNA_brk_join_enz"/>
</dbReference>
<dbReference type="InterPro" id="IPR002104">
    <property type="entry name" value="Integrase_catalytic"/>
</dbReference>
<dbReference type="SUPFAM" id="SSF56349">
    <property type="entry name" value="DNA breaking-rejoining enzymes"/>
    <property type="match status" value="1"/>
</dbReference>
<dbReference type="Proteomes" id="UP001575105">
    <property type="component" value="Unassembled WGS sequence"/>
</dbReference>
<dbReference type="InterPro" id="IPR010998">
    <property type="entry name" value="Integrase_recombinase_N"/>
</dbReference>
<accession>A0ABV4U2K6</accession>
<comment type="similarity">
    <text evidence="1">Belongs to the 'phage' integrase family.</text>
</comment>